<dbReference type="RefSeq" id="WP_151537912.1">
    <property type="nucleotide sequence ID" value="NZ_WBMR01000001.1"/>
</dbReference>
<keyword evidence="1" id="KW-0812">Transmembrane</keyword>
<keyword evidence="3" id="KW-1185">Reference proteome</keyword>
<evidence type="ECO:0000313" key="3">
    <source>
        <dbReference type="Proteomes" id="UP000483004"/>
    </source>
</evidence>
<dbReference type="PANTHER" id="PTHR14136:SF17">
    <property type="entry name" value="BTB_POZ DOMAIN-CONTAINING PROTEIN KCTD9"/>
    <property type="match status" value="1"/>
</dbReference>
<comment type="caution">
    <text evidence="2">The sequence shown here is derived from an EMBL/GenBank/DDBJ whole genome shotgun (WGS) entry which is preliminary data.</text>
</comment>
<dbReference type="OrthoDB" id="8440251at2"/>
<dbReference type="Proteomes" id="UP000483004">
    <property type="component" value="Unassembled WGS sequence"/>
</dbReference>
<gene>
    <name evidence="2" type="ORF">F9B16_01275</name>
</gene>
<dbReference type="PANTHER" id="PTHR14136">
    <property type="entry name" value="BTB_POZ DOMAIN-CONTAINING PROTEIN KCTD9"/>
    <property type="match status" value="1"/>
</dbReference>
<accession>A0A6L3W6G3</accession>
<dbReference type="EMBL" id="WBMR01000001">
    <property type="protein sequence ID" value="KAB2390488.1"/>
    <property type="molecule type" value="Genomic_DNA"/>
</dbReference>
<dbReference type="Gene3D" id="2.160.20.80">
    <property type="entry name" value="E3 ubiquitin-protein ligase SopA"/>
    <property type="match status" value="1"/>
</dbReference>
<reference evidence="2 3" key="1">
    <citation type="submission" date="2019-09" db="EMBL/GenBank/DDBJ databases">
        <title>Actinomadura physcomitrii sp. nov., a novel actinomycete isolated from moss [Physcomitrium sphaericum (Ludw) Fuernr].</title>
        <authorList>
            <person name="Liu C."/>
            <person name="Zhuang X."/>
        </authorList>
    </citation>
    <scope>NUCLEOTIDE SEQUENCE [LARGE SCALE GENOMIC DNA]</scope>
    <source>
        <strain evidence="2 3">CYP1-1B</strain>
    </source>
</reference>
<dbReference type="Pfam" id="PF13576">
    <property type="entry name" value="Pentapeptide_3"/>
    <property type="match status" value="2"/>
</dbReference>
<feature type="transmembrane region" description="Helical" evidence="1">
    <location>
        <begin position="43"/>
        <end position="60"/>
    </location>
</feature>
<name>A0A6L3W6G3_9ACTN</name>
<evidence type="ECO:0000256" key="1">
    <source>
        <dbReference type="SAM" id="Phobius"/>
    </source>
</evidence>
<evidence type="ECO:0000313" key="2">
    <source>
        <dbReference type="EMBL" id="KAB2390488.1"/>
    </source>
</evidence>
<protein>
    <submittedName>
        <fullName evidence="2">Pentapeptide repeat-containing protein</fullName>
    </submittedName>
</protein>
<dbReference type="AlphaFoldDB" id="A0A6L3W6G3"/>
<sequence length="462" mass="49704">MLAAAAAAGAAIWLTTAWLLNTADHAREGTDRAKVRVDAVRTGLAAGAGAGAAVGLLLAFRRQRHAEIATTLSDYDAAERRVTELYNAAAEQLGSDKAPVRLTALYTLERLANNDPSHRQTIVNIICAYLRMPYTPPLDPTREADPEAAQRAAARRYHAVRGNARPAAQPTTTPNPNEERQVRLTAQRILLDHLKFDARVPWNKLDLDLTGATLLTFDLSNCTLSSARLSGATFHGTTDFRGLNLAGEARFDDTIFSGLTLFMEATFAGSANFGRAIFSRQTDFGGASFSMQTSFERATFSNVTNFGGVTFSKSFSFNGATFAGPALFSQMTSSERATFRGSTFSGYTEFNATMFKRDPAHELDETTSGWFDEFGELVFSRAADFSLATFSTEISLDGAIFSGDVSFRSATFSGNADFSKATFKQAVDFADAAVADLSSPPTLPAGWRIEPGEGATGLIVNT</sequence>
<dbReference type="InterPro" id="IPR001646">
    <property type="entry name" value="5peptide_repeat"/>
</dbReference>
<keyword evidence="1" id="KW-1133">Transmembrane helix</keyword>
<dbReference type="InterPro" id="IPR051082">
    <property type="entry name" value="Pentapeptide-BTB/POZ_domain"/>
</dbReference>
<organism evidence="2 3">
    <name type="scientific">Actinomadura montaniterrae</name>
    <dbReference type="NCBI Taxonomy" id="1803903"/>
    <lineage>
        <taxon>Bacteria</taxon>
        <taxon>Bacillati</taxon>
        <taxon>Actinomycetota</taxon>
        <taxon>Actinomycetes</taxon>
        <taxon>Streptosporangiales</taxon>
        <taxon>Thermomonosporaceae</taxon>
        <taxon>Actinomadura</taxon>
    </lineage>
</organism>
<proteinExistence type="predicted"/>
<keyword evidence="1" id="KW-0472">Membrane</keyword>